<dbReference type="EMBL" id="CAXHTA020000021">
    <property type="protein sequence ID" value="CAL5229923.1"/>
    <property type="molecule type" value="Genomic_DNA"/>
</dbReference>
<gene>
    <name evidence="6" type="primary">g13348</name>
    <name evidence="6" type="ORF">VP750_LOCUS11829</name>
</gene>
<evidence type="ECO:0000259" key="5">
    <source>
        <dbReference type="PROSITE" id="PS50102"/>
    </source>
</evidence>
<feature type="region of interest" description="Disordered" evidence="4">
    <location>
        <begin position="16"/>
        <end position="41"/>
    </location>
</feature>
<dbReference type="SMART" id="SM00360">
    <property type="entry name" value="RRM"/>
    <property type="match status" value="1"/>
</dbReference>
<dbReference type="PANTHER" id="PTHR48032:SF6">
    <property type="entry name" value="RNA-BINDING (RRM_RBD_RNP MOTIFS) FAMILY PROTEIN"/>
    <property type="match status" value="1"/>
</dbReference>
<dbReference type="InterPro" id="IPR035979">
    <property type="entry name" value="RBD_domain_sf"/>
</dbReference>
<proteinExistence type="predicted"/>
<comment type="caution">
    <text evidence="6">The sequence shown here is derived from an EMBL/GenBank/DDBJ whole genome shotgun (WGS) entry which is preliminary data.</text>
</comment>
<evidence type="ECO:0000256" key="4">
    <source>
        <dbReference type="SAM" id="MobiDB-lite"/>
    </source>
</evidence>
<protein>
    <submittedName>
        <fullName evidence="6">G13348 protein</fullName>
    </submittedName>
</protein>
<sequence length="222" mass="24432">MCRVTDCSASLMAAAKDEPEHDVIDQDEPSSTGTEDKYTSRPRGFGFLTLTDEDAAAQICQDTHTLDGRQIDAKRSLPQSQKPKLRKLFVGGLAPETTEDDFREYFGQFGDITEAQIMQDHTSGRSRGFGFITYDEEGAIEKVFAHGRMHELAGKSVEVKRATPKGTGPSLGRGIVWRGYDQRADRAALEHAGMHIQLSCPAHANEALQHAALQLWSLLPGM</sequence>
<dbReference type="PROSITE" id="PS50102">
    <property type="entry name" value="RRM"/>
    <property type="match status" value="1"/>
</dbReference>
<dbReference type="InterPro" id="IPR000504">
    <property type="entry name" value="RRM_dom"/>
</dbReference>
<evidence type="ECO:0000313" key="6">
    <source>
        <dbReference type="EMBL" id="CAL5229923.1"/>
    </source>
</evidence>
<dbReference type="SUPFAM" id="SSF54928">
    <property type="entry name" value="RNA-binding domain, RBD"/>
    <property type="match status" value="2"/>
</dbReference>
<dbReference type="InterPro" id="IPR012677">
    <property type="entry name" value="Nucleotide-bd_a/b_plait_sf"/>
</dbReference>
<keyword evidence="7" id="KW-1185">Reference proteome</keyword>
<feature type="domain" description="RRM" evidence="5">
    <location>
        <begin position="86"/>
        <end position="164"/>
    </location>
</feature>
<keyword evidence="2 3" id="KW-0694">RNA-binding</keyword>
<name>A0ABP1GGW3_9CHLO</name>
<dbReference type="Proteomes" id="UP001497392">
    <property type="component" value="Unassembled WGS sequence"/>
</dbReference>
<reference evidence="6 7" key="1">
    <citation type="submission" date="2024-06" db="EMBL/GenBank/DDBJ databases">
        <authorList>
            <person name="Kraege A."/>
            <person name="Thomma B."/>
        </authorList>
    </citation>
    <scope>NUCLEOTIDE SEQUENCE [LARGE SCALE GENOMIC DNA]</scope>
</reference>
<evidence type="ECO:0000256" key="3">
    <source>
        <dbReference type="PROSITE-ProRule" id="PRU00176"/>
    </source>
</evidence>
<evidence type="ECO:0000256" key="1">
    <source>
        <dbReference type="ARBA" id="ARBA00022737"/>
    </source>
</evidence>
<evidence type="ECO:0000313" key="7">
    <source>
        <dbReference type="Proteomes" id="UP001497392"/>
    </source>
</evidence>
<evidence type="ECO:0000256" key="2">
    <source>
        <dbReference type="ARBA" id="ARBA00022884"/>
    </source>
</evidence>
<accession>A0ABP1GGW3</accession>
<dbReference type="Gene3D" id="3.30.70.330">
    <property type="match status" value="2"/>
</dbReference>
<dbReference type="CDD" id="cd12330">
    <property type="entry name" value="RRM2_Hrp1p"/>
    <property type="match status" value="1"/>
</dbReference>
<keyword evidence="1" id="KW-0677">Repeat</keyword>
<dbReference type="Pfam" id="PF00076">
    <property type="entry name" value="RRM_1"/>
    <property type="match status" value="1"/>
</dbReference>
<organism evidence="6 7">
    <name type="scientific">Coccomyxa viridis</name>
    <dbReference type="NCBI Taxonomy" id="1274662"/>
    <lineage>
        <taxon>Eukaryota</taxon>
        <taxon>Viridiplantae</taxon>
        <taxon>Chlorophyta</taxon>
        <taxon>core chlorophytes</taxon>
        <taxon>Trebouxiophyceae</taxon>
        <taxon>Trebouxiophyceae incertae sedis</taxon>
        <taxon>Coccomyxaceae</taxon>
        <taxon>Coccomyxa</taxon>
    </lineage>
</organism>
<dbReference type="PANTHER" id="PTHR48032">
    <property type="entry name" value="RNA-BINDING PROTEIN MUSASHI HOMOLOG RBP6"/>
    <property type="match status" value="1"/>
</dbReference>